<feature type="domain" description="HTH cro/C1-type" evidence="1">
    <location>
        <begin position="2"/>
        <end position="50"/>
    </location>
</feature>
<reference evidence="2 3" key="1">
    <citation type="submission" date="2020-12" db="EMBL/GenBank/DDBJ databases">
        <title>HMF7856_wgs.fasta genome submission.</title>
        <authorList>
            <person name="Kang H."/>
            <person name="Kim H."/>
            <person name="Joh K."/>
        </authorList>
    </citation>
    <scope>NUCLEOTIDE SEQUENCE [LARGE SCALE GENOMIC DNA]</scope>
    <source>
        <strain evidence="2 3">HMF7856</strain>
    </source>
</reference>
<dbReference type="Proteomes" id="UP000429232">
    <property type="component" value="Chromosome"/>
</dbReference>
<dbReference type="PROSITE" id="PS50943">
    <property type="entry name" value="HTH_CROC1"/>
    <property type="match status" value="1"/>
</dbReference>
<dbReference type="Pfam" id="PF01381">
    <property type="entry name" value="HTH_3"/>
    <property type="match status" value="1"/>
</dbReference>
<proteinExistence type="predicted"/>
<evidence type="ECO:0000313" key="3">
    <source>
        <dbReference type="Proteomes" id="UP000429232"/>
    </source>
</evidence>
<dbReference type="CDD" id="cd00093">
    <property type="entry name" value="HTH_XRE"/>
    <property type="match status" value="1"/>
</dbReference>
<dbReference type="InterPro" id="IPR001387">
    <property type="entry name" value="Cro/C1-type_HTH"/>
</dbReference>
<dbReference type="AlphaFoldDB" id="A0A6I4INF4"/>
<dbReference type="GO" id="GO:0003677">
    <property type="term" value="F:DNA binding"/>
    <property type="evidence" value="ECO:0007669"/>
    <property type="project" value="InterPro"/>
</dbReference>
<dbReference type="InterPro" id="IPR010982">
    <property type="entry name" value="Lambda_DNA-bd_dom_sf"/>
</dbReference>
<sequence>MAKAYSQEYMAYRMDCSQNAYSKIELGHTKITLIQLFKIVDVLELNLHELIAGEVLAN</sequence>
<evidence type="ECO:0000259" key="1">
    <source>
        <dbReference type="PROSITE" id="PS50943"/>
    </source>
</evidence>
<accession>A0A6I4INF4</accession>
<organism evidence="2 3">
    <name type="scientific">Mucilaginibacter ginkgonis</name>
    <dbReference type="NCBI Taxonomy" id="2682091"/>
    <lineage>
        <taxon>Bacteria</taxon>
        <taxon>Pseudomonadati</taxon>
        <taxon>Bacteroidota</taxon>
        <taxon>Sphingobacteriia</taxon>
        <taxon>Sphingobacteriales</taxon>
        <taxon>Sphingobacteriaceae</taxon>
        <taxon>Mucilaginibacter</taxon>
    </lineage>
</organism>
<dbReference type="SUPFAM" id="SSF47413">
    <property type="entry name" value="lambda repressor-like DNA-binding domains"/>
    <property type="match status" value="1"/>
</dbReference>
<protein>
    <submittedName>
        <fullName evidence="2">Helix-turn-helix transcriptional regulator</fullName>
    </submittedName>
</protein>
<keyword evidence="3" id="KW-1185">Reference proteome</keyword>
<name>A0A6I4INF4_9SPHI</name>
<dbReference type="KEGG" id="mgik:GO620_014785"/>
<dbReference type="SMART" id="SM00530">
    <property type="entry name" value="HTH_XRE"/>
    <property type="match status" value="1"/>
</dbReference>
<dbReference type="Gene3D" id="1.10.260.40">
    <property type="entry name" value="lambda repressor-like DNA-binding domains"/>
    <property type="match status" value="1"/>
</dbReference>
<gene>
    <name evidence="2" type="ORF">GO620_014785</name>
</gene>
<evidence type="ECO:0000313" key="2">
    <source>
        <dbReference type="EMBL" id="QQL51589.1"/>
    </source>
</evidence>
<dbReference type="EMBL" id="CP066775">
    <property type="protein sequence ID" value="QQL51589.1"/>
    <property type="molecule type" value="Genomic_DNA"/>
</dbReference>